<evidence type="ECO:0000256" key="1">
    <source>
        <dbReference type="ARBA" id="ARBA00000382"/>
    </source>
</evidence>
<sequence>MATNSNNLIFLLSILSFSFLSISTTGNQTTSLPSTYSHFQIKQQNEENGPFVGVNIGSDVENMPSGSDLASFLQLQKITHVRIYDANPDILKSLSGTKIRVIISVPNNQLIAIGSSNTTAASWIYRNVVSFYPQTLITGISVGDEVLTTVPSSVPLLLPAMQSLYNALVASNLHQKIKVSTPHASSIILDPFPPSEAFFNQTLVSFILPILQFLSKTESPLMMNFYPYYVFMQNKGVVPLDNALFKSVTPDKEMVDPNTLLHYTNVFDAMIDAAYFSMKNLNVTDVVVLVTETGWPSKGDSKEPYASKDNADTYNSNLIKHVFDHSGTPLHPEVTSSVYVYELFDEDLRSSPVSEANWGLFYGNMTAVYLLHVSGIGTFLANDTTNQTYCVAMDGFDSKTLQAALDWACGPGRANCSEIQPGESCYKPSNVKNHASYAFDSYYQKEGKAPGTCDFKGVAMITTTDPSHGSCVYPGSKKISNKTKEVVNSTQSNSAGERLRFRIMISCIKINTILRIFLIAFLPSLLSVVLL</sequence>
<dbReference type="Pfam" id="PF07983">
    <property type="entry name" value="X8"/>
    <property type="match status" value="1"/>
</dbReference>
<dbReference type="eggNOG" id="ENOG502QTII">
    <property type="taxonomic scope" value="Eukaryota"/>
</dbReference>
<evidence type="ECO:0000256" key="15">
    <source>
        <dbReference type="SAM" id="Phobius"/>
    </source>
</evidence>
<feature type="transmembrane region" description="Helical" evidence="15">
    <location>
        <begin position="512"/>
        <end position="530"/>
    </location>
</feature>
<feature type="chain" id="PRO_5010287981" description="glucan endo-1,3-beta-D-glucosidase" evidence="16">
    <location>
        <begin position="27"/>
        <end position="531"/>
    </location>
</feature>
<dbReference type="InterPro" id="IPR044965">
    <property type="entry name" value="Glyco_hydro_17_plant"/>
</dbReference>
<comment type="catalytic activity">
    <reaction evidence="1">
        <text>Hydrolysis of (1-&gt;3)-beta-D-glucosidic linkages in (1-&gt;3)-beta-D-glucans.</text>
        <dbReference type="EC" id="3.2.1.39"/>
    </reaction>
</comment>
<dbReference type="EC" id="3.2.1.39" evidence="4"/>
<keyword evidence="7 14" id="KW-0378">Hydrolase</keyword>
<evidence type="ECO:0000256" key="14">
    <source>
        <dbReference type="RuleBase" id="RU004336"/>
    </source>
</evidence>
<dbReference type="FunFam" id="3.20.20.80:FF:000002">
    <property type="entry name" value="Glucan endo-1,3-beta-glucosidase 3"/>
    <property type="match status" value="1"/>
</dbReference>
<keyword evidence="15" id="KW-0472">Membrane</keyword>
<dbReference type="RefSeq" id="XP_004507681.1">
    <property type="nucleotide sequence ID" value="XM_004507624.3"/>
</dbReference>
<reference evidence="19" key="2">
    <citation type="submission" date="2025-08" db="UniProtKB">
        <authorList>
            <consortium name="RefSeq"/>
        </authorList>
    </citation>
    <scope>IDENTIFICATION</scope>
    <source>
        <tissue evidence="19">Etiolated seedlings</tissue>
    </source>
</reference>
<evidence type="ECO:0000256" key="7">
    <source>
        <dbReference type="ARBA" id="ARBA00022801"/>
    </source>
</evidence>
<keyword evidence="6 16" id="KW-0732">Signal</keyword>
<dbReference type="GO" id="GO:0098552">
    <property type="term" value="C:side of membrane"/>
    <property type="evidence" value="ECO:0007669"/>
    <property type="project" value="UniProtKB-KW"/>
</dbReference>
<dbReference type="STRING" id="3827.A0A1S2YNX5"/>
<dbReference type="SUPFAM" id="SSF51445">
    <property type="entry name" value="(Trans)glycosidases"/>
    <property type="match status" value="1"/>
</dbReference>
<evidence type="ECO:0000313" key="18">
    <source>
        <dbReference type="Proteomes" id="UP000087171"/>
    </source>
</evidence>
<evidence type="ECO:0000256" key="6">
    <source>
        <dbReference type="ARBA" id="ARBA00022729"/>
    </source>
</evidence>
<keyword evidence="5" id="KW-0336">GPI-anchor</keyword>
<evidence type="ECO:0000256" key="2">
    <source>
        <dbReference type="ARBA" id="ARBA00004609"/>
    </source>
</evidence>
<evidence type="ECO:0000256" key="12">
    <source>
        <dbReference type="ARBA" id="ARBA00033417"/>
    </source>
</evidence>
<evidence type="ECO:0000256" key="3">
    <source>
        <dbReference type="ARBA" id="ARBA00008773"/>
    </source>
</evidence>
<evidence type="ECO:0000256" key="4">
    <source>
        <dbReference type="ARBA" id="ARBA00012780"/>
    </source>
</evidence>
<gene>
    <name evidence="19" type="primary">LOC101497452</name>
</gene>
<keyword evidence="5" id="KW-0449">Lipoprotein</keyword>
<dbReference type="FunFam" id="1.20.58.1040:FF:000009">
    <property type="entry name" value="Glucan endo-1,3-beta-glucosidase 1"/>
    <property type="match status" value="1"/>
</dbReference>
<evidence type="ECO:0000256" key="10">
    <source>
        <dbReference type="ARBA" id="ARBA00023295"/>
    </source>
</evidence>
<evidence type="ECO:0000313" key="19">
    <source>
        <dbReference type="RefSeq" id="XP_004507681.1"/>
    </source>
</evidence>
<dbReference type="Pfam" id="PF00332">
    <property type="entry name" value="Glyco_hydro_17"/>
    <property type="match status" value="1"/>
</dbReference>
<dbReference type="GO" id="GO:0005975">
    <property type="term" value="P:carbohydrate metabolic process"/>
    <property type="evidence" value="ECO:0007669"/>
    <property type="project" value="InterPro"/>
</dbReference>
<organism evidence="18 19">
    <name type="scientific">Cicer arietinum</name>
    <name type="common">Chickpea</name>
    <name type="synonym">Garbanzo</name>
    <dbReference type="NCBI Taxonomy" id="3827"/>
    <lineage>
        <taxon>Eukaryota</taxon>
        <taxon>Viridiplantae</taxon>
        <taxon>Streptophyta</taxon>
        <taxon>Embryophyta</taxon>
        <taxon>Tracheophyta</taxon>
        <taxon>Spermatophyta</taxon>
        <taxon>Magnoliopsida</taxon>
        <taxon>eudicotyledons</taxon>
        <taxon>Gunneridae</taxon>
        <taxon>Pentapetalae</taxon>
        <taxon>rosids</taxon>
        <taxon>fabids</taxon>
        <taxon>Fabales</taxon>
        <taxon>Fabaceae</taxon>
        <taxon>Papilionoideae</taxon>
        <taxon>50 kb inversion clade</taxon>
        <taxon>NPAAA clade</taxon>
        <taxon>Hologalegina</taxon>
        <taxon>IRL clade</taxon>
        <taxon>Cicereae</taxon>
        <taxon>Cicer</taxon>
    </lineage>
</organism>
<comment type="similarity">
    <text evidence="3 13">Belongs to the glycosyl hydrolase 17 family.</text>
</comment>
<evidence type="ECO:0000256" key="11">
    <source>
        <dbReference type="ARBA" id="ARBA00033335"/>
    </source>
</evidence>
<feature type="signal peptide" evidence="16">
    <location>
        <begin position="1"/>
        <end position="26"/>
    </location>
</feature>
<dbReference type="Gene3D" id="1.20.58.1040">
    <property type="match status" value="1"/>
</dbReference>
<reference evidence="18" key="1">
    <citation type="journal article" date="2013" name="Nat. Biotechnol.">
        <title>Draft genome sequence of chickpea (Cicer arietinum) provides a resource for trait improvement.</title>
        <authorList>
            <person name="Varshney R.K."/>
            <person name="Song C."/>
            <person name="Saxena R.K."/>
            <person name="Azam S."/>
            <person name="Yu S."/>
            <person name="Sharpe A.G."/>
            <person name="Cannon S."/>
            <person name="Baek J."/>
            <person name="Rosen B.D."/>
            <person name="Tar'an B."/>
            <person name="Millan T."/>
            <person name="Zhang X."/>
            <person name="Ramsay L.D."/>
            <person name="Iwata A."/>
            <person name="Wang Y."/>
            <person name="Nelson W."/>
            <person name="Farmer A.D."/>
            <person name="Gaur P.M."/>
            <person name="Soderlund C."/>
            <person name="Penmetsa R.V."/>
            <person name="Xu C."/>
            <person name="Bharti A.K."/>
            <person name="He W."/>
            <person name="Winter P."/>
            <person name="Zhao S."/>
            <person name="Hane J.K."/>
            <person name="Carrasquilla-Garcia N."/>
            <person name="Condie J.A."/>
            <person name="Upadhyaya H.D."/>
            <person name="Luo M.C."/>
            <person name="Thudi M."/>
            <person name="Gowda C.L."/>
            <person name="Singh N.P."/>
            <person name="Lichtenzveig J."/>
            <person name="Gali K.K."/>
            <person name="Rubio J."/>
            <person name="Nadarajan N."/>
            <person name="Dolezel J."/>
            <person name="Bansal K.C."/>
            <person name="Xu X."/>
            <person name="Edwards D."/>
            <person name="Zhang G."/>
            <person name="Kahl G."/>
            <person name="Gil J."/>
            <person name="Singh K.B."/>
            <person name="Datta S.K."/>
            <person name="Jackson S.A."/>
            <person name="Wang J."/>
            <person name="Cook D.R."/>
        </authorList>
    </citation>
    <scope>NUCLEOTIDE SEQUENCE [LARGE SCALE GENOMIC DNA]</scope>
    <source>
        <strain evidence="18">cv. CDC Frontier</strain>
    </source>
</reference>
<comment type="subcellular location">
    <subcellularLocation>
        <location evidence="2">Cell membrane</location>
        <topology evidence="2">Lipid-anchor</topology>
        <topology evidence="2">GPI-anchor</topology>
    </subcellularLocation>
</comment>
<name>A0A1S2YNX5_CICAR</name>
<dbReference type="GeneID" id="101497452"/>
<dbReference type="InterPro" id="IPR017853">
    <property type="entry name" value="GH"/>
</dbReference>
<dbReference type="AlphaFoldDB" id="A0A1S2YNX5"/>
<evidence type="ECO:0000256" key="8">
    <source>
        <dbReference type="ARBA" id="ARBA00022821"/>
    </source>
</evidence>
<keyword evidence="9" id="KW-1015">Disulfide bond</keyword>
<dbReference type="GO" id="GO:0042973">
    <property type="term" value="F:glucan endo-1,3-beta-D-glucosidase activity"/>
    <property type="evidence" value="ECO:0007669"/>
    <property type="project" value="UniProtKB-EC"/>
</dbReference>
<keyword evidence="18" id="KW-1185">Reference proteome</keyword>
<evidence type="ECO:0000256" key="16">
    <source>
        <dbReference type="SAM" id="SignalP"/>
    </source>
</evidence>
<dbReference type="PANTHER" id="PTHR32227">
    <property type="entry name" value="GLUCAN ENDO-1,3-BETA-GLUCOSIDASE BG1-RELATED-RELATED"/>
    <property type="match status" value="1"/>
</dbReference>
<proteinExistence type="inferred from homology"/>
<dbReference type="GO" id="GO:0006952">
    <property type="term" value="P:defense response"/>
    <property type="evidence" value="ECO:0007669"/>
    <property type="project" value="UniProtKB-KW"/>
</dbReference>
<protein>
    <recommendedName>
        <fullName evidence="4">glucan endo-1,3-beta-D-glucosidase</fullName>
        <ecNumber evidence="4">3.2.1.39</ecNumber>
    </recommendedName>
    <alternativeName>
        <fullName evidence="11">(1-&gt;3)-beta-glucan endohydrolase</fullName>
    </alternativeName>
    <alternativeName>
        <fullName evidence="12">Beta-1,3-endoglucanase</fullName>
    </alternativeName>
</protein>
<dbReference type="GO" id="GO:0005886">
    <property type="term" value="C:plasma membrane"/>
    <property type="evidence" value="ECO:0007669"/>
    <property type="project" value="UniProtKB-SubCell"/>
</dbReference>
<dbReference type="InterPro" id="IPR012946">
    <property type="entry name" value="X8"/>
</dbReference>
<keyword evidence="15" id="KW-1133">Transmembrane helix</keyword>
<dbReference type="InterPro" id="IPR000490">
    <property type="entry name" value="Glyco_hydro_17"/>
</dbReference>
<keyword evidence="8" id="KW-0611">Plant defense</keyword>
<dbReference type="OrthoDB" id="941679at2759"/>
<keyword evidence="5" id="KW-0325">Glycoprotein</keyword>
<dbReference type="Gene3D" id="3.20.20.80">
    <property type="entry name" value="Glycosidases"/>
    <property type="match status" value="1"/>
</dbReference>
<dbReference type="PaxDb" id="3827-XP_004507681.1"/>
<dbReference type="SMART" id="SM00768">
    <property type="entry name" value="X8"/>
    <property type="match status" value="1"/>
</dbReference>
<dbReference type="KEGG" id="cam:101497452"/>
<keyword evidence="15" id="KW-0812">Transmembrane</keyword>
<evidence type="ECO:0000259" key="17">
    <source>
        <dbReference type="SMART" id="SM00768"/>
    </source>
</evidence>
<evidence type="ECO:0000256" key="9">
    <source>
        <dbReference type="ARBA" id="ARBA00023157"/>
    </source>
</evidence>
<accession>A0A1S2YNX5</accession>
<keyword evidence="10 14" id="KW-0326">Glycosidase</keyword>
<dbReference type="PROSITE" id="PS00587">
    <property type="entry name" value="GLYCOSYL_HYDROL_F17"/>
    <property type="match status" value="1"/>
</dbReference>
<dbReference type="Proteomes" id="UP000087171">
    <property type="component" value="Chromosome Ca7"/>
</dbReference>
<feature type="domain" description="X8" evidence="17">
    <location>
        <begin position="388"/>
        <end position="473"/>
    </location>
</feature>
<evidence type="ECO:0000256" key="5">
    <source>
        <dbReference type="ARBA" id="ARBA00022622"/>
    </source>
</evidence>
<evidence type="ECO:0000256" key="13">
    <source>
        <dbReference type="RuleBase" id="RU004335"/>
    </source>
</evidence>